<keyword evidence="5 6" id="KW-0472">Membrane</keyword>
<evidence type="ECO:0000256" key="6">
    <source>
        <dbReference type="SAM" id="Phobius"/>
    </source>
</evidence>
<feature type="transmembrane region" description="Helical" evidence="6">
    <location>
        <begin position="475"/>
        <end position="494"/>
    </location>
</feature>
<feature type="domain" description="Major facilitator superfamily (MFS) profile" evidence="7">
    <location>
        <begin position="30"/>
        <end position="498"/>
    </location>
</feature>
<comment type="subcellular location">
    <subcellularLocation>
        <location evidence="1">Membrane</location>
        <topology evidence="1">Multi-pass membrane protein</topology>
    </subcellularLocation>
</comment>
<evidence type="ECO:0000259" key="7">
    <source>
        <dbReference type="PROSITE" id="PS50850"/>
    </source>
</evidence>
<dbReference type="GO" id="GO:0022857">
    <property type="term" value="F:transmembrane transporter activity"/>
    <property type="evidence" value="ECO:0007669"/>
    <property type="project" value="InterPro"/>
</dbReference>
<feature type="transmembrane region" description="Helical" evidence="6">
    <location>
        <begin position="68"/>
        <end position="88"/>
    </location>
</feature>
<feature type="transmembrane region" description="Helical" evidence="6">
    <location>
        <begin position="196"/>
        <end position="214"/>
    </location>
</feature>
<dbReference type="GO" id="GO:0016020">
    <property type="term" value="C:membrane"/>
    <property type="evidence" value="ECO:0007669"/>
    <property type="project" value="UniProtKB-SubCell"/>
</dbReference>
<evidence type="ECO:0000256" key="5">
    <source>
        <dbReference type="ARBA" id="ARBA00023136"/>
    </source>
</evidence>
<sequence length="498" mass="54817">MQGKVQGPIEDVDFEKAMEIAGYGKFSAFVILVSGLSLCVPMLGAMDVSYLLPAAQCDLDLSSERKGLLGSAYFIGIIAASHLSGFLADTRGRRYILVRGTSLNVIVYIFGSMAPNVWLFVLLKMLSGALCASVLTAMLPLLGELVPRSRGSQAVLVAMSFSSLYLLYSSLIGWLILGDEWTINVYLLNFTPWRLFYLLCCFPSLLSATLLLLIPESPRFLLATNKEDALKVLRKIYSYNTGNEAESYPVQSVTKNADEASSPEGSAGFLSHILDQTLPLFKSPHLRNTILCNMLSFIFFLCHDTMLLWLPEITNRMAFYDDSSQQPACFCEMVESEVDYKPNTSINVSCQDDVQDDVFIPNIILGVAHPTALLVGSFLVRLVDRRLSMAIFMTLCSLMILLVTLMPTSLPITLLLTAFPVLMSVCNSMTSSITIEIFPACIRAMAVALMTISGRLGSVAGAHLFSQLIDSHCLLLFHLLSLALIFLAALPFRFHLKN</sequence>
<dbReference type="InterPro" id="IPR020846">
    <property type="entry name" value="MFS_dom"/>
</dbReference>
<feature type="transmembrane region" description="Helical" evidence="6">
    <location>
        <begin position="447"/>
        <end position="469"/>
    </location>
</feature>
<feature type="transmembrane region" description="Helical" evidence="6">
    <location>
        <begin position="359"/>
        <end position="380"/>
    </location>
</feature>
<feature type="transmembrane region" description="Helical" evidence="6">
    <location>
        <begin position="117"/>
        <end position="142"/>
    </location>
</feature>
<feature type="transmembrane region" description="Helical" evidence="6">
    <location>
        <begin position="290"/>
        <end position="310"/>
    </location>
</feature>
<dbReference type="EMBL" id="GECU01008285">
    <property type="protein sequence ID" value="JAS99421.1"/>
    <property type="molecule type" value="Transcribed_RNA"/>
</dbReference>
<keyword evidence="4 6" id="KW-1133">Transmembrane helix</keyword>
<dbReference type="InterPro" id="IPR011701">
    <property type="entry name" value="MFS"/>
</dbReference>
<dbReference type="Gene3D" id="1.20.1250.20">
    <property type="entry name" value="MFS general substrate transporter like domains"/>
    <property type="match status" value="1"/>
</dbReference>
<evidence type="ECO:0000313" key="8">
    <source>
        <dbReference type="EMBL" id="JAS99421.1"/>
    </source>
</evidence>
<feature type="transmembrane region" description="Helical" evidence="6">
    <location>
        <begin position="387"/>
        <end position="406"/>
    </location>
</feature>
<name>A0A1B6JJG9_9HEMI</name>
<dbReference type="Pfam" id="PF07690">
    <property type="entry name" value="MFS_1"/>
    <property type="match status" value="1"/>
</dbReference>
<feature type="transmembrane region" description="Helical" evidence="6">
    <location>
        <begin position="26"/>
        <end position="48"/>
    </location>
</feature>
<protein>
    <recommendedName>
        <fullName evidence="7">Major facilitator superfamily (MFS) profile domain-containing protein</fullName>
    </recommendedName>
</protein>
<gene>
    <name evidence="8" type="ORF">g.1940</name>
</gene>
<organism evidence="8">
    <name type="scientific">Homalodisca liturata</name>
    <dbReference type="NCBI Taxonomy" id="320908"/>
    <lineage>
        <taxon>Eukaryota</taxon>
        <taxon>Metazoa</taxon>
        <taxon>Ecdysozoa</taxon>
        <taxon>Arthropoda</taxon>
        <taxon>Hexapoda</taxon>
        <taxon>Insecta</taxon>
        <taxon>Pterygota</taxon>
        <taxon>Neoptera</taxon>
        <taxon>Paraneoptera</taxon>
        <taxon>Hemiptera</taxon>
        <taxon>Auchenorrhyncha</taxon>
        <taxon>Membracoidea</taxon>
        <taxon>Cicadellidae</taxon>
        <taxon>Cicadellinae</taxon>
        <taxon>Proconiini</taxon>
        <taxon>Homalodisca</taxon>
    </lineage>
</organism>
<feature type="transmembrane region" description="Helical" evidence="6">
    <location>
        <begin position="95"/>
        <end position="111"/>
    </location>
</feature>
<proteinExistence type="predicted"/>
<dbReference type="PANTHER" id="PTHR23511:SF35">
    <property type="entry name" value="MAJOR FACILITATOR SUPERFAMILY (MFS) PROFILE DOMAIN-CONTAINING PROTEIN"/>
    <property type="match status" value="1"/>
</dbReference>
<evidence type="ECO:0000256" key="3">
    <source>
        <dbReference type="ARBA" id="ARBA00022692"/>
    </source>
</evidence>
<feature type="transmembrane region" description="Helical" evidence="6">
    <location>
        <begin position="412"/>
        <end position="435"/>
    </location>
</feature>
<reference evidence="8" key="1">
    <citation type="submission" date="2015-11" db="EMBL/GenBank/DDBJ databases">
        <title>De novo transcriptome assembly of four potential Pierce s Disease insect vectors from Arizona vineyards.</title>
        <authorList>
            <person name="Tassone E.E."/>
        </authorList>
    </citation>
    <scope>NUCLEOTIDE SEQUENCE</scope>
</reference>
<accession>A0A1B6JJG9</accession>
<keyword evidence="3 6" id="KW-0812">Transmembrane</keyword>
<feature type="transmembrane region" description="Helical" evidence="6">
    <location>
        <begin position="154"/>
        <end position="176"/>
    </location>
</feature>
<dbReference type="AlphaFoldDB" id="A0A1B6JJG9"/>
<evidence type="ECO:0000256" key="1">
    <source>
        <dbReference type="ARBA" id="ARBA00004141"/>
    </source>
</evidence>
<keyword evidence="2" id="KW-0813">Transport</keyword>
<dbReference type="SUPFAM" id="SSF103473">
    <property type="entry name" value="MFS general substrate transporter"/>
    <property type="match status" value="1"/>
</dbReference>
<evidence type="ECO:0000256" key="2">
    <source>
        <dbReference type="ARBA" id="ARBA00022448"/>
    </source>
</evidence>
<dbReference type="PROSITE" id="PS50850">
    <property type="entry name" value="MFS"/>
    <property type="match status" value="1"/>
</dbReference>
<evidence type="ECO:0000256" key="4">
    <source>
        <dbReference type="ARBA" id="ARBA00022989"/>
    </source>
</evidence>
<dbReference type="InterPro" id="IPR036259">
    <property type="entry name" value="MFS_trans_sf"/>
</dbReference>
<dbReference type="PANTHER" id="PTHR23511">
    <property type="entry name" value="SYNAPTIC VESICLE GLYCOPROTEIN 2"/>
    <property type="match status" value="1"/>
</dbReference>